<reference evidence="3" key="1">
    <citation type="journal article" date="2008" name="J. Bacteriol.">
        <title>Genome sequence of the streptomycin-producing microorganism Streptomyces griseus IFO 13350.</title>
        <authorList>
            <person name="Ohnishi Y."/>
            <person name="Ishikawa J."/>
            <person name="Hara H."/>
            <person name="Suzuki H."/>
            <person name="Ikenoya M."/>
            <person name="Ikeda H."/>
            <person name="Yamashita A."/>
            <person name="Hattori M."/>
            <person name="Horinouchi S."/>
        </authorList>
    </citation>
    <scope>NUCLEOTIDE SEQUENCE [LARGE SCALE GENOMIC DNA]</scope>
    <source>
        <strain evidence="3">JCM 4626 / NBRC 13350</strain>
    </source>
</reference>
<dbReference type="AlphaFoldDB" id="B1VNG5"/>
<evidence type="ECO:0000313" key="2">
    <source>
        <dbReference type="EMBL" id="BAG16988.1"/>
    </source>
</evidence>
<dbReference type="Proteomes" id="UP000001685">
    <property type="component" value="Chromosome"/>
</dbReference>
<evidence type="ECO:0000313" key="3">
    <source>
        <dbReference type="Proteomes" id="UP000001685"/>
    </source>
</evidence>
<dbReference type="EMBL" id="AP009493">
    <property type="protein sequence ID" value="BAG16988.1"/>
    <property type="molecule type" value="Genomic_DNA"/>
</dbReference>
<evidence type="ECO:0000256" key="1">
    <source>
        <dbReference type="SAM" id="MobiDB-lite"/>
    </source>
</evidence>
<dbReference type="HOGENOM" id="CLU_2620525_0_0_11"/>
<name>B1VNG5_STRGG</name>
<proteinExistence type="predicted"/>
<feature type="region of interest" description="Disordered" evidence="1">
    <location>
        <begin position="1"/>
        <end position="62"/>
    </location>
</feature>
<feature type="compositionally biased region" description="Basic and acidic residues" evidence="1">
    <location>
        <begin position="17"/>
        <end position="28"/>
    </location>
</feature>
<sequence length="78" mass="8353">MGSGRHILRAPLGTPHPHSDQADGKGERTSSASTQALTFLPGRGSSGQGRQSDAAQRRGSICRPECRWPTFANLPIDR</sequence>
<accession>B1VNG5</accession>
<protein>
    <submittedName>
        <fullName evidence="2">Uncharacterized protein</fullName>
    </submittedName>
</protein>
<dbReference type="KEGG" id="sgr:SGR_159"/>
<gene>
    <name evidence="2" type="ordered locus">SGR_159</name>
</gene>
<organism evidence="2 3">
    <name type="scientific">Streptomyces griseus subsp. griseus (strain JCM 4626 / CBS 651.72 / NBRC 13350 / KCC S-0626 / ISP 5235)</name>
    <dbReference type="NCBI Taxonomy" id="455632"/>
    <lineage>
        <taxon>Bacteria</taxon>
        <taxon>Bacillati</taxon>
        <taxon>Actinomycetota</taxon>
        <taxon>Actinomycetes</taxon>
        <taxon>Kitasatosporales</taxon>
        <taxon>Streptomycetaceae</taxon>
        <taxon>Streptomyces</taxon>
    </lineage>
</organism>